<proteinExistence type="predicted"/>
<accession>A0A927ZZM2</accession>
<dbReference type="EMBL" id="SVCA01000008">
    <property type="protein sequence ID" value="MBE6085723.1"/>
    <property type="molecule type" value="Genomic_DNA"/>
</dbReference>
<dbReference type="Proteomes" id="UP000772151">
    <property type="component" value="Unassembled WGS sequence"/>
</dbReference>
<organism evidence="1 2">
    <name type="scientific">Selenomonas ruminantium</name>
    <dbReference type="NCBI Taxonomy" id="971"/>
    <lineage>
        <taxon>Bacteria</taxon>
        <taxon>Bacillati</taxon>
        <taxon>Bacillota</taxon>
        <taxon>Negativicutes</taxon>
        <taxon>Selenomonadales</taxon>
        <taxon>Selenomonadaceae</taxon>
        <taxon>Selenomonas</taxon>
    </lineage>
</organism>
<dbReference type="RefSeq" id="WP_303669858.1">
    <property type="nucleotide sequence ID" value="NZ_SVCA01000008.1"/>
</dbReference>
<sequence>MRNRNLVLQLFAWVTAVLIGLGAGNIAEASYQRAFQVDSHFSGDADRGEIYIDFENIKDITCIRADNNVKVIRYLVPVMFHNLTTGSKGYCEYLFQNAPSQAPDIWDSKSISNKARWYGLSADAWSRISPDDWYRIANDANEVEIVWHQQLGVHGYTEDYFRSIDWTRIDYALHEDYAILLKTLMYLKGYQVPMDTYIP</sequence>
<protein>
    <submittedName>
        <fullName evidence="1">Uncharacterized protein</fullName>
    </submittedName>
</protein>
<gene>
    <name evidence="1" type="ORF">E7203_09795</name>
</gene>
<comment type="caution">
    <text evidence="1">The sequence shown here is derived from an EMBL/GenBank/DDBJ whole genome shotgun (WGS) entry which is preliminary data.</text>
</comment>
<evidence type="ECO:0000313" key="1">
    <source>
        <dbReference type="EMBL" id="MBE6085723.1"/>
    </source>
</evidence>
<evidence type="ECO:0000313" key="2">
    <source>
        <dbReference type="Proteomes" id="UP000772151"/>
    </source>
</evidence>
<dbReference type="AlphaFoldDB" id="A0A927ZZM2"/>
<reference evidence="1" key="1">
    <citation type="submission" date="2019-04" db="EMBL/GenBank/DDBJ databases">
        <title>Evolution of Biomass-Degrading Anaerobic Consortia Revealed by Metagenomics.</title>
        <authorList>
            <person name="Peng X."/>
        </authorList>
    </citation>
    <scope>NUCLEOTIDE SEQUENCE</scope>
    <source>
        <strain evidence="1">SIG242</strain>
    </source>
</reference>
<name>A0A927ZZM2_SELRU</name>